<dbReference type="Gramene" id="PNT68268">
    <property type="protein sequence ID" value="PNT68268"/>
    <property type="gene ID" value="BRADI_3g38027v3"/>
</dbReference>
<reference evidence="4" key="2">
    <citation type="submission" date="2017-06" db="EMBL/GenBank/DDBJ databases">
        <title>WGS assembly of Brachypodium distachyon.</title>
        <authorList>
            <consortium name="The International Brachypodium Initiative"/>
            <person name="Lucas S."/>
            <person name="Harmon-Smith M."/>
            <person name="Lail K."/>
            <person name="Tice H."/>
            <person name="Grimwood J."/>
            <person name="Bruce D."/>
            <person name="Barry K."/>
            <person name="Shu S."/>
            <person name="Lindquist E."/>
            <person name="Wang M."/>
            <person name="Pitluck S."/>
            <person name="Vogel J.P."/>
            <person name="Garvin D.F."/>
            <person name="Mockler T.C."/>
            <person name="Schmutz J."/>
            <person name="Rokhsar D."/>
            <person name="Bevan M.W."/>
        </authorList>
    </citation>
    <scope>NUCLEOTIDE SEQUENCE</scope>
    <source>
        <strain evidence="4">Bd21</strain>
    </source>
</reference>
<feature type="region of interest" description="Disordered" evidence="2">
    <location>
        <begin position="253"/>
        <end position="277"/>
    </location>
</feature>
<dbReference type="ExpressionAtlas" id="A0A2K2D1X2">
    <property type="expression patterns" value="baseline and differential"/>
</dbReference>
<feature type="compositionally biased region" description="Basic and acidic residues" evidence="2">
    <location>
        <begin position="106"/>
        <end position="117"/>
    </location>
</feature>
<keyword evidence="6" id="KW-1185">Reference proteome</keyword>
<dbReference type="Gramene" id="PNT68267">
    <property type="protein sequence ID" value="PNT68267"/>
    <property type="gene ID" value="BRADI_3g38027v3"/>
</dbReference>
<evidence type="ECO:0000313" key="4">
    <source>
        <dbReference type="EMBL" id="PNT68268.1"/>
    </source>
</evidence>
<dbReference type="EMBL" id="CM000882">
    <property type="protein sequence ID" value="PNT68267.1"/>
    <property type="molecule type" value="Genomic_DNA"/>
</dbReference>
<gene>
    <name evidence="4" type="ORF">BRADI_3g38027v3</name>
</gene>
<dbReference type="STRING" id="15368.A0A2K2D1X2"/>
<accession>A0A2K2D1X2</accession>
<feature type="non-terminal residue" evidence="4">
    <location>
        <position position="1"/>
    </location>
</feature>
<dbReference type="Pfam" id="PF14389">
    <property type="entry name" value="Lzipper-MIP1"/>
    <property type="match status" value="1"/>
</dbReference>
<dbReference type="Proteomes" id="UP000008810">
    <property type="component" value="Chromosome 3"/>
</dbReference>
<feature type="coiled-coil region" evidence="1">
    <location>
        <begin position="151"/>
        <end position="224"/>
    </location>
</feature>
<dbReference type="InParanoid" id="A0A2K2D1X2"/>
<feature type="region of interest" description="Disordered" evidence="2">
    <location>
        <begin position="292"/>
        <end position="358"/>
    </location>
</feature>
<feature type="compositionally biased region" description="Polar residues" evidence="2">
    <location>
        <begin position="253"/>
        <end position="266"/>
    </location>
</feature>
<protein>
    <recommendedName>
        <fullName evidence="3">Ternary complex factor MIP1 leucine-zipper domain-containing protein</fullName>
    </recommendedName>
</protein>
<dbReference type="OrthoDB" id="418495at2759"/>
<feature type="region of interest" description="Disordered" evidence="2">
    <location>
        <begin position="86"/>
        <end position="150"/>
    </location>
</feature>
<dbReference type="PANTHER" id="PTHR46248">
    <property type="entry name" value="EXPRESSED PROTEIN"/>
    <property type="match status" value="1"/>
</dbReference>
<dbReference type="EMBL" id="CM000882">
    <property type="protein sequence ID" value="PNT68268.1"/>
    <property type="molecule type" value="Genomic_DNA"/>
</dbReference>
<organism evidence="4">
    <name type="scientific">Brachypodium distachyon</name>
    <name type="common">Purple false brome</name>
    <name type="synonym">Trachynia distachya</name>
    <dbReference type="NCBI Taxonomy" id="15368"/>
    <lineage>
        <taxon>Eukaryota</taxon>
        <taxon>Viridiplantae</taxon>
        <taxon>Streptophyta</taxon>
        <taxon>Embryophyta</taxon>
        <taxon>Tracheophyta</taxon>
        <taxon>Spermatophyta</taxon>
        <taxon>Magnoliopsida</taxon>
        <taxon>Liliopsida</taxon>
        <taxon>Poales</taxon>
        <taxon>Poaceae</taxon>
        <taxon>BOP clade</taxon>
        <taxon>Pooideae</taxon>
        <taxon>Stipodae</taxon>
        <taxon>Brachypodieae</taxon>
        <taxon>Brachypodium</taxon>
    </lineage>
</organism>
<evidence type="ECO:0000313" key="6">
    <source>
        <dbReference type="Proteomes" id="UP000008810"/>
    </source>
</evidence>
<evidence type="ECO:0000313" key="5">
    <source>
        <dbReference type="EnsemblPlants" id="PNT68267"/>
    </source>
</evidence>
<dbReference type="EnsemblPlants" id="PNT68268">
    <property type="protein sequence ID" value="PNT68268"/>
    <property type="gene ID" value="BRADI_3g38027v3"/>
</dbReference>
<dbReference type="InterPro" id="IPR025757">
    <property type="entry name" value="MIP1_Leuzipper"/>
</dbReference>
<proteinExistence type="predicted"/>
<sequence>NKSQAKPGAQHTRSAQARHLRRHLVHTASRRHRQIKLWLSCNSSEFRVQGSGRLLVVSPGHCCVSVGAEVYAGSSAAPMHAALEMSRGRARRPALAHTGNAAPPPRNDKAMEKDRRRTNSSSRAAAMKPPPTNAAAPASIKNRTQARRDRKIALQQDVEKLRKKLRHEENVHRALERAFTRPLGALPRLPPYLPSQLLELLAEVAVLEEEVVRLEEQIVGFRQGLYLQEAIIASLAKSAYICNGEGCTPLSTQLSPSFSQMQSSEPEISPSARDGSDQDAICWSSLKRVTDVKQAPRNPAPGHGDRPGKENQSCPTNSCRDFSRSPMNNVPRRCSVPAVEKWPGEKRDVEDTDVMGSD</sequence>
<evidence type="ECO:0000259" key="3">
    <source>
        <dbReference type="Pfam" id="PF14389"/>
    </source>
</evidence>
<evidence type="ECO:0000256" key="1">
    <source>
        <dbReference type="SAM" id="Coils"/>
    </source>
</evidence>
<feature type="domain" description="Ternary complex factor MIP1 leucine-zipper" evidence="3">
    <location>
        <begin position="148"/>
        <end position="226"/>
    </location>
</feature>
<dbReference type="EnsemblPlants" id="PNT68267">
    <property type="protein sequence ID" value="PNT68267"/>
    <property type="gene ID" value="BRADI_3g38027v3"/>
</dbReference>
<evidence type="ECO:0000256" key="2">
    <source>
        <dbReference type="SAM" id="MobiDB-lite"/>
    </source>
</evidence>
<feature type="compositionally biased region" description="Polar residues" evidence="2">
    <location>
        <begin position="310"/>
        <end position="328"/>
    </location>
</feature>
<reference evidence="5" key="3">
    <citation type="submission" date="2018-08" db="UniProtKB">
        <authorList>
            <consortium name="EnsemblPlants"/>
        </authorList>
    </citation>
    <scope>IDENTIFICATION</scope>
    <source>
        <strain evidence="5">cv. Bd21</strain>
    </source>
</reference>
<name>A0A2K2D1X2_BRADI</name>
<keyword evidence="1" id="KW-0175">Coiled coil</keyword>
<dbReference type="PANTHER" id="PTHR46248:SF18">
    <property type="entry name" value="TERNARY COMPLEX FACTOR MIP1 LEUCINE-ZIPPER DOMAIN-CONTAINING PROTEIN"/>
    <property type="match status" value="1"/>
</dbReference>
<dbReference type="AlphaFoldDB" id="A0A2K2D1X2"/>
<reference evidence="4 5" key="1">
    <citation type="journal article" date="2010" name="Nature">
        <title>Genome sequencing and analysis of the model grass Brachypodium distachyon.</title>
        <authorList>
            <consortium name="International Brachypodium Initiative"/>
        </authorList>
    </citation>
    <scope>NUCLEOTIDE SEQUENCE [LARGE SCALE GENOMIC DNA]</scope>
    <source>
        <strain evidence="4 5">Bd21</strain>
    </source>
</reference>